<keyword evidence="3" id="KW-1185">Reference proteome</keyword>
<keyword evidence="1" id="KW-0472">Membrane</keyword>
<evidence type="ECO:0000256" key="1">
    <source>
        <dbReference type="SAM" id="Phobius"/>
    </source>
</evidence>
<keyword evidence="1" id="KW-1133">Transmembrane helix</keyword>
<accession>A0A4V1ZDL4</accession>
<feature type="transmembrane region" description="Helical" evidence="1">
    <location>
        <begin position="129"/>
        <end position="151"/>
    </location>
</feature>
<gene>
    <name evidence="2" type="ORF">EWM59_05310</name>
</gene>
<dbReference type="EMBL" id="SEWF01000006">
    <property type="protein sequence ID" value="RYU96570.1"/>
    <property type="molecule type" value="Genomic_DNA"/>
</dbReference>
<proteinExistence type="predicted"/>
<evidence type="ECO:0000313" key="2">
    <source>
        <dbReference type="EMBL" id="RYU96570.1"/>
    </source>
</evidence>
<dbReference type="RefSeq" id="WP_130019905.1">
    <property type="nucleotide sequence ID" value="NZ_SEWF01000006.1"/>
</dbReference>
<comment type="caution">
    <text evidence="2">The sequence shown here is derived from an EMBL/GenBank/DDBJ whole genome shotgun (WGS) entry which is preliminary data.</text>
</comment>
<keyword evidence="1" id="KW-0812">Transmembrane</keyword>
<evidence type="ECO:0008006" key="4">
    <source>
        <dbReference type="Google" id="ProtNLM"/>
    </source>
</evidence>
<dbReference type="Proteomes" id="UP000293162">
    <property type="component" value="Unassembled WGS sequence"/>
</dbReference>
<dbReference type="Gene3D" id="2.60.120.200">
    <property type="match status" value="1"/>
</dbReference>
<reference evidence="2 3" key="1">
    <citation type="submission" date="2019-02" db="EMBL/GenBank/DDBJ databases">
        <title>Bacterial novel species Emticicia sp. 17J42-9 isolated from soil.</title>
        <authorList>
            <person name="Jung H.-Y."/>
        </authorList>
    </citation>
    <scope>NUCLEOTIDE SEQUENCE [LARGE SCALE GENOMIC DNA]</scope>
    <source>
        <strain evidence="2 3">17J42-9</strain>
    </source>
</reference>
<sequence length="393" mass="45191">MSTIDEKAFFRLFHEAHEKCFWKELTTPLSETESKHFSNEILERTGLVVGWKSIKNYSLHILNPATNKPENPSTATLDTFARYVSNAAKTDEATRKKNEAHFRYWYNYRDTYARAHSTRRKRTKPVFAFKLKIWDLIAALILLITIAFYLYRNNTISTDFTDNFTTVSQDSLSQKGWMLKTEDPIYWDKRDEKTGHLTLYTLDGDNYPDTAGRIGIKNLLVKQIATSCFSTEIHLSNFIPQQNWQQVGILLMEDTTFTSKSVRFTLSFNDFFGGFQKPGEVLLQAISTTEGAFSKPEEIAHSVVFTTDAAQSAIMTKNLRKSALRIEKLNHTYRFLFASGNDDLFAFKEIISRDILINPKYVGIFALKGFRPDIPAIPAHIDFFSLKGQQCKE</sequence>
<protein>
    <recommendedName>
        <fullName evidence="4">Beta-xylosidase C-terminal Concanavalin A-like domain-containing protein</fullName>
    </recommendedName>
</protein>
<name>A0A4V1ZDL4_9BACT</name>
<evidence type="ECO:0000313" key="3">
    <source>
        <dbReference type="Proteomes" id="UP000293162"/>
    </source>
</evidence>
<dbReference type="OrthoDB" id="787966at2"/>
<dbReference type="AlphaFoldDB" id="A0A4V1ZDL4"/>
<organism evidence="2 3">
    <name type="scientific">Emticicia agri</name>
    <dbReference type="NCBI Taxonomy" id="2492393"/>
    <lineage>
        <taxon>Bacteria</taxon>
        <taxon>Pseudomonadati</taxon>
        <taxon>Bacteroidota</taxon>
        <taxon>Cytophagia</taxon>
        <taxon>Cytophagales</taxon>
        <taxon>Leadbetterellaceae</taxon>
        <taxon>Emticicia</taxon>
    </lineage>
</organism>